<evidence type="ECO:0000256" key="1">
    <source>
        <dbReference type="ARBA" id="ARBA00001946"/>
    </source>
</evidence>
<dbReference type="Proteomes" id="UP001575181">
    <property type="component" value="Unassembled WGS sequence"/>
</dbReference>
<keyword evidence="13" id="KW-0449">Lipoprotein</keyword>
<keyword evidence="5 12" id="KW-0285">Flavoprotein</keyword>
<evidence type="ECO:0000256" key="10">
    <source>
        <dbReference type="ARBA" id="ARBA00031306"/>
    </source>
</evidence>
<keyword evidence="7 12" id="KW-0479">Metal-binding</keyword>
<feature type="signal peptide" evidence="13">
    <location>
        <begin position="1"/>
        <end position="26"/>
    </location>
</feature>
<reference evidence="14 15" key="1">
    <citation type="submission" date="2024-08" db="EMBL/GenBank/DDBJ databases">
        <title>Whole-genome sequencing of halo(alkali)philic microorganisms from hypersaline lakes.</title>
        <authorList>
            <person name="Sorokin D.Y."/>
            <person name="Merkel A.Y."/>
            <person name="Messina E."/>
            <person name="Yakimov M."/>
        </authorList>
    </citation>
    <scope>NUCLEOTIDE SEQUENCE [LARGE SCALE GENOMIC DNA]</scope>
    <source>
        <strain evidence="14 15">Cl-TMA</strain>
    </source>
</reference>
<evidence type="ECO:0000256" key="8">
    <source>
        <dbReference type="ARBA" id="ARBA00022827"/>
    </source>
</evidence>
<feature type="chain" id="PRO_5044983634" description="FAD:protein FMN transferase" evidence="13">
    <location>
        <begin position="27"/>
        <end position="348"/>
    </location>
</feature>
<dbReference type="RefSeq" id="WP_373654222.1">
    <property type="nucleotide sequence ID" value="NZ_JBGUAW010000001.1"/>
</dbReference>
<evidence type="ECO:0000256" key="4">
    <source>
        <dbReference type="ARBA" id="ARBA00016337"/>
    </source>
</evidence>
<dbReference type="PANTHER" id="PTHR30040:SF2">
    <property type="entry name" value="FAD:PROTEIN FMN TRANSFERASE"/>
    <property type="match status" value="1"/>
</dbReference>
<proteinExistence type="inferred from homology"/>
<comment type="function">
    <text evidence="13">Flavin transferase that catalyzes the transfer of the FMN moiety of FAD and its covalent binding to the hydroxyl group of a threonine residue in a target flavoprotein.</text>
</comment>
<dbReference type="GO" id="GO:0016740">
    <property type="term" value="F:transferase activity"/>
    <property type="evidence" value="ECO:0007669"/>
    <property type="project" value="UniProtKB-KW"/>
</dbReference>
<dbReference type="PROSITE" id="PS51257">
    <property type="entry name" value="PROKAR_LIPOPROTEIN"/>
    <property type="match status" value="1"/>
</dbReference>
<keyword evidence="8 12" id="KW-0274">FAD</keyword>
<comment type="similarity">
    <text evidence="2 12 13">Belongs to the ApbE family.</text>
</comment>
<dbReference type="EC" id="2.7.1.180" evidence="3 12"/>
<accession>A0ABV4TQ45</accession>
<evidence type="ECO:0000313" key="14">
    <source>
        <dbReference type="EMBL" id="MFA9459437.1"/>
    </source>
</evidence>
<comment type="subcellular location">
    <subcellularLocation>
        <location evidence="13">Cell inner membrane</location>
        <topology evidence="13">Lipid-anchor</topology>
        <orientation evidence="13">Periplasmic side</orientation>
    </subcellularLocation>
</comment>
<dbReference type="Gene3D" id="3.10.520.10">
    <property type="entry name" value="ApbE-like domains"/>
    <property type="match status" value="1"/>
</dbReference>
<dbReference type="EMBL" id="JBGUAW010000001">
    <property type="protein sequence ID" value="MFA9459437.1"/>
    <property type="molecule type" value="Genomic_DNA"/>
</dbReference>
<evidence type="ECO:0000256" key="2">
    <source>
        <dbReference type="ARBA" id="ARBA00008282"/>
    </source>
</evidence>
<evidence type="ECO:0000256" key="13">
    <source>
        <dbReference type="RuleBase" id="RU363002"/>
    </source>
</evidence>
<comment type="catalytic activity">
    <reaction evidence="11 12 13">
        <text>L-threonyl-[protein] + FAD = FMN-L-threonyl-[protein] + AMP + H(+)</text>
        <dbReference type="Rhea" id="RHEA:36847"/>
        <dbReference type="Rhea" id="RHEA-COMP:11060"/>
        <dbReference type="Rhea" id="RHEA-COMP:11061"/>
        <dbReference type="ChEBI" id="CHEBI:15378"/>
        <dbReference type="ChEBI" id="CHEBI:30013"/>
        <dbReference type="ChEBI" id="CHEBI:57692"/>
        <dbReference type="ChEBI" id="CHEBI:74257"/>
        <dbReference type="ChEBI" id="CHEBI:456215"/>
        <dbReference type="EC" id="2.7.1.180"/>
    </reaction>
</comment>
<keyword evidence="13" id="KW-0732">Signal</keyword>
<name>A0ABV4TQ45_9GAMM</name>
<evidence type="ECO:0000256" key="6">
    <source>
        <dbReference type="ARBA" id="ARBA00022679"/>
    </source>
</evidence>
<evidence type="ECO:0000313" key="15">
    <source>
        <dbReference type="Proteomes" id="UP001575181"/>
    </source>
</evidence>
<evidence type="ECO:0000256" key="5">
    <source>
        <dbReference type="ARBA" id="ARBA00022630"/>
    </source>
</evidence>
<keyword evidence="13" id="KW-0997">Cell inner membrane</keyword>
<sequence>MIPSKGRFPRLRAFAALLLAILALTACDRAPEARQDQAFVLGTLVEITAVGMEKEAFHAAAGAAFREMRRIHDALGPTDEDSALAAFNRAERGEWTPLDGPLSALLPRALSVQRASANAFNPHLGRLVALWGFRAPPFPEAPPAGEAVDALLDQGAGDRALALRRHDALLARLTRPGAALDLGGIAKGYAVDRATAVLAAHGVENALINAGGDLRALGSHGGRPWRVGIRNPRDRDRVLAVVPLHDGEAIVTSGDYERFFRHEGRRYHHLLDPATGAPARAARQATVLGPRATEADAWSTALFVAGAPGFQRLGKEQPALVIDTAGKAHASPAMKARLDWRSEEVAAP</sequence>
<comment type="caution">
    <text evidence="14">The sequence shown here is derived from an EMBL/GenBank/DDBJ whole genome shotgun (WGS) entry which is preliminary data.</text>
</comment>
<dbReference type="PIRSF" id="PIRSF006268">
    <property type="entry name" value="ApbE"/>
    <property type="match status" value="1"/>
</dbReference>
<dbReference type="InterPro" id="IPR024932">
    <property type="entry name" value="ApbE"/>
</dbReference>
<evidence type="ECO:0000256" key="7">
    <source>
        <dbReference type="ARBA" id="ARBA00022723"/>
    </source>
</evidence>
<evidence type="ECO:0000256" key="9">
    <source>
        <dbReference type="ARBA" id="ARBA00022842"/>
    </source>
</evidence>
<gene>
    <name evidence="14" type="ORF">ACERLL_01185</name>
</gene>
<evidence type="ECO:0000256" key="12">
    <source>
        <dbReference type="PIRNR" id="PIRNR006268"/>
    </source>
</evidence>
<keyword evidence="6 12" id="KW-0808">Transferase</keyword>
<keyword evidence="9 12" id="KW-0460">Magnesium</keyword>
<protein>
    <recommendedName>
        <fullName evidence="4 12">FAD:protein FMN transferase</fullName>
        <ecNumber evidence="3 12">2.7.1.180</ecNumber>
    </recommendedName>
    <alternativeName>
        <fullName evidence="10 12">Flavin transferase</fullName>
    </alternativeName>
</protein>
<dbReference type="SUPFAM" id="SSF143631">
    <property type="entry name" value="ApbE-like"/>
    <property type="match status" value="1"/>
</dbReference>
<evidence type="ECO:0000256" key="11">
    <source>
        <dbReference type="ARBA" id="ARBA00048540"/>
    </source>
</evidence>
<dbReference type="Pfam" id="PF02424">
    <property type="entry name" value="ApbE"/>
    <property type="match status" value="1"/>
</dbReference>
<dbReference type="PANTHER" id="PTHR30040">
    <property type="entry name" value="THIAMINE BIOSYNTHESIS LIPOPROTEIN APBE"/>
    <property type="match status" value="1"/>
</dbReference>
<comment type="cofactor">
    <cofactor evidence="1 13">
        <name>Mg(2+)</name>
        <dbReference type="ChEBI" id="CHEBI:18420"/>
    </cofactor>
</comment>
<organism evidence="14 15">
    <name type="scientific">Thiohalorhabdus methylotrophus</name>
    <dbReference type="NCBI Taxonomy" id="3242694"/>
    <lineage>
        <taxon>Bacteria</taxon>
        <taxon>Pseudomonadati</taxon>
        <taxon>Pseudomonadota</taxon>
        <taxon>Gammaproteobacteria</taxon>
        <taxon>Thiohalorhabdales</taxon>
        <taxon>Thiohalorhabdaceae</taxon>
        <taxon>Thiohalorhabdus</taxon>
    </lineage>
</organism>
<dbReference type="InterPro" id="IPR003374">
    <property type="entry name" value="ApbE-like_sf"/>
</dbReference>
<keyword evidence="13" id="KW-1003">Cell membrane</keyword>
<keyword evidence="15" id="KW-1185">Reference proteome</keyword>
<keyword evidence="13" id="KW-0472">Membrane</keyword>
<evidence type="ECO:0000256" key="3">
    <source>
        <dbReference type="ARBA" id="ARBA00011955"/>
    </source>
</evidence>